<evidence type="ECO:0000313" key="3">
    <source>
        <dbReference type="EMBL" id="KZN96990.1"/>
    </source>
</evidence>
<reference evidence="3 4" key="1">
    <citation type="submission" date="2016-04" db="EMBL/GenBank/DDBJ databases">
        <title>Draft genome sequence of Aeribacillus pallidus 8m3 from petroleum reservoir.</title>
        <authorList>
            <person name="Poltaraus A.B."/>
            <person name="Nazina T.N."/>
            <person name="Tourova T.P."/>
            <person name="Malakho S.M."/>
            <person name="Korshunova A.V."/>
            <person name="Sokolova D.S."/>
        </authorList>
    </citation>
    <scope>NUCLEOTIDE SEQUENCE [LARGE SCALE GENOMIC DNA]</scope>
    <source>
        <strain evidence="3 4">8m3</strain>
    </source>
</reference>
<feature type="transmembrane region" description="Helical" evidence="1">
    <location>
        <begin position="6"/>
        <end position="28"/>
    </location>
</feature>
<evidence type="ECO:0000313" key="4">
    <source>
        <dbReference type="Proteomes" id="UP000076476"/>
    </source>
</evidence>
<reference evidence="2 5" key="2">
    <citation type="submission" date="2016-10" db="EMBL/GenBank/DDBJ databases">
        <title>The whole genome sequencing and assembly of Aeribacillus pallidus KCTC3564 strain.</title>
        <authorList>
            <person name="Lee Y.-J."/>
            <person name="Park M.-K."/>
            <person name="Yi H."/>
            <person name="Bahn Y.-S."/>
            <person name="Kim J.F."/>
            <person name="Lee D.-W."/>
        </authorList>
    </citation>
    <scope>NUCLEOTIDE SEQUENCE [LARGE SCALE GENOMIC DNA]</scope>
    <source>
        <strain evidence="2 5">KCTC3564</strain>
    </source>
</reference>
<dbReference type="AlphaFoldDB" id="A0A165YEI2"/>
<dbReference type="Proteomes" id="UP000214606">
    <property type="component" value="Chromosome"/>
</dbReference>
<evidence type="ECO:0000256" key="1">
    <source>
        <dbReference type="SAM" id="Phobius"/>
    </source>
</evidence>
<organism evidence="3 4">
    <name type="scientific">Aeribacillus pallidus</name>
    <dbReference type="NCBI Taxonomy" id="33936"/>
    <lineage>
        <taxon>Bacteria</taxon>
        <taxon>Bacillati</taxon>
        <taxon>Bacillota</taxon>
        <taxon>Bacilli</taxon>
        <taxon>Bacillales</taxon>
        <taxon>Bacillaceae</taxon>
        <taxon>Aeribacillus</taxon>
    </lineage>
</organism>
<proteinExistence type="predicted"/>
<name>A0A165YEI2_9BACI</name>
<protein>
    <submittedName>
        <fullName evidence="3">Uncharacterized protein</fullName>
    </submittedName>
</protein>
<keyword evidence="4" id="KW-1185">Reference proteome</keyword>
<dbReference type="KEGG" id="apak:AP3564_02800"/>
<keyword evidence="1" id="KW-0472">Membrane</keyword>
<accession>A0A165YEI2</accession>
<sequence>MPELELTFDTLIIALSLQICIQIGLNFFHRYVRTGYQISAKAKFEQFKNSFFDSISREIPYFTFLFLSFLIKKRKRKEGPDDKEDHLFPSLLETHFVYL</sequence>
<dbReference type="EMBL" id="LWBR01000013">
    <property type="protein sequence ID" value="KZN96990.1"/>
    <property type="molecule type" value="Genomic_DNA"/>
</dbReference>
<dbReference type="EMBL" id="CP017703">
    <property type="protein sequence ID" value="ASS89322.1"/>
    <property type="molecule type" value="Genomic_DNA"/>
</dbReference>
<dbReference type="STRING" id="33936.AZI98_05340"/>
<keyword evidence="1" id="KW-0812">Transmembrane</keyword>
<gene>
    <name evidence="2" type="ORF">AP3564_02800</name>
    <name evidence="3" type="ORF">AZI98_05340</name>
</gene>
<accession>A0A163YJK3</accession>
<dbReference type="Proteomes" id="UP000076476">
    <property type="component" value="Unassembled WGS sequence"/>
</dbReference>
<keyword evidence="1" id="KW-1133">Transmembrane helix</keyword>
<evidence type="ECO:0000313" key="2">
    <source>
        <dbReference type="EMBL" id="ASS89322.1"/>
    </source>
</evidence>
<evidence type="ECO:0000313" key="5">
    <source>
        <dbReference type="Proteomes" id="UP000214606"/>
    </source>
</evidence>